<protein>
    <submittedName>
        <fullName evidence="8">LCP family protein</fullName>
    </submittedName>
</protein>
<evidence type="ECO:0000256" key="3">
    <source>
        <dbReference type="ARBA" id="ARBA00022968"/>
    </source>
</evidence>
<evidence type="ECO:0000256" key="6">
    <source>
        <dbReference type="SAM" id="Phobius"/>
    </source>
</evidence>
<comment type="caution">
    <text evidence="8">The sequence shown here is derived from an EMBL/GenBank/DDBJ whole genome shotgun (WGS) entry which is preliminary data.</text>
</comment>
<dbReference type="PANTHER" id="PTHR33392:SF6">
    <property type="entry name" value="POLYISOPRENYL-TEICHOIC ACID--PEPTIDOGLYCAN TEICHOIC ACID TRANSFERASE TAGU"/>
    <property type="match status" value="1"/>
</dbReference>
<dbReference type="AlphaFoldDB" id="A0A942Y9C3"/>
<keyword evidence="2 6" id="KW-0812">Transmembrane</keyword>
<organism evidence="8">
    <name type="scientific">Neobacillus citreus</name>
    <dbReference type="NCBI Taxonomy" id="2833578"/>
    <lineage>
        <taxon>Bacteria</taxon>
        <taxon>Bacillati</taxon>
        <taxon>Bacillota</taxon>
        <taxon>Bacilli</taxon>
        <taxon>Bacillales</taxon>
        <taxon>Bacillaceae</taxon>
        <taxon>Neobacillus</taxon>
    </lineage>
</organism>
<dbReference type="NCBIfam" id="TIGR00350">
    <property type="entry name" value="lytR_cpsA_psr"/>
    <property type="match status" value="1"/>
</dbReference>
<keyword evidence="4 6" id="KW-1133">Transmembrane helix</keyword>
<evidence type="ECO:0000256" key="1">
    <source>
        <dbReference type="ARBA" id="ARBA00006068"/>
    </source>
</evidence>
<feature type="region of interest" description="Disordered" evidence="5">
    <location>
        <begin position="1"/>
        <end position="29"/>
    </location>
</feature>
<dbReference type="InterPro" id="IPR004474">
    <property type="entry name" value="LytR_CpsA_psr"/>
</dbReference>
<evidence type="ECO:0000313" key="8">
    <source>
        <dbReference type="EMBL" id="MBS4182079.1"/>
    </source>
</evidence>
<feature type="transmembrane region" description="Helical" evidence="6">
    <location>
        <begin position="35"/>
        <end position="61"/>
    </location>
</feature>
<evidence type="ECO:0000256" key="2">
    <source>
        <dbReference type="ARBA" id="ARBA00022692"/>
    </source>
</evidence>
<comment type="similarity">
    <text evidence="1">Belongs to the LytR/CpsA/Psr (LCP) family.</text>
</comment>
<proteinExistence type="inferred from homology"/>
<keyword evidence="3" id="KW-0735">Signal-anchor</keyword>
<evidence type="ECO:0000256" key="4">
    <source>
        <dbReference type="ARBA" id="ARBA00022989"/>
    </source>
</evidence>
<evidence type="ECO:0000256" key="5">
    <source>
        <dbReference type="SAM" id="MobiDB-lite"/>
    </source>
</evidence>
<dbReference type="EMBL" id="JAGYPE010000002">
    <property type="protein sequence ID" value="MBS4182079.1"/>
    <property type="molecule type" value="Genomic_DNA"/>
</dbReference>
<keyword evidence="6" id="KW-0472">Membrane</keyword>
<dbReference type="Pfam" id="PF03816">
    <property type="entry name" value="LytR_cpsA_psr"/>
    <property type="match status" value="1"/>
</dbReference>
<reference evidence="8" key="1">
    <citation type="submission" date="2021-05" db="EMBL/GenBank/DDBJ databases">
        <title>Novel Bacillus species.</title>
        <authorList>
            <person name="Liu G."/>
        </authorList>
    </citation>
    <scope>NUCLEOTIDE SEQUENCE</scope>
    <source>
        <strain evidence="8">FJAT-50051</strain>
    </source>
</reference>
<accession>A0A942Y9C3</accession>
<sequence>MSERRAARAAADRAAADRAASATEPPTPRRRKRPFLVALIATLGTLVGTAAVVAVVASVFVGGLARSYDAGKDVIEDPFPTGDRPAATAGAQNILLLGSDSRSTYDPDGAGARDIGGRSDTLMLLHVPADRKAAYLMSIMRDSWVDVPGHGPAKINAAYSWGGVPLTVQTVEQLLDVRIDHVAEIDFEGFKDMTDALGGVTVQSPQAFEARGHSFVAGANTLDGDAALAFVRERYAFADADHTRVRNQQAFMRGVVDGLLSKDTVTDPGRVQDFVSATSRYLSVDEGLDFSTLVGLGWSMRDVRSDDLVTFTMPTAGGGTSPDGQSYVAVNTLAVQSLSQALRSDDVEGWLQANPQ</sequence>
<feature type="domain" description="Cell envelope-related transcriptional attenuator" evidence="7">
    <location>
        <begin position="118"/>
        <end position="257"/>
    </location>
</feature>
<dbReference type="Gene3D" id="3.40.630.190">
    <property type="entry name" value="LCP protein"/>
    <property type="match status" value="1"/>
</dbReference>
<name>A0A942Y9C3_9BACI</name>
<feature type="compositionally biased region" description="Basic and acidic residues" evidence="5">
    <location>
        <begin position="1"/>
        <end position="16"/>
    </location>
</feature>
<dbReference type="GO" id="GO:0071555">
    <property type="term" value="P:cell wall organization"/>
    <property type="evidence" value="ECO:0007669"/>
    <property type="project" value="UniProtKB-KW"/>
</dbReference>
<gene>
    <name evidence="8" type="ORF">KHB02_11850</name>
</gene>
<dbReference type="PANTHER" id="PTHR33392">
    <property type="entry name" value="POLYISOPRENYL-TEICHOIC ACID--PEPTIDOGLYCAN TEICHOIC ACID TRANSFERASE TAGU"/>
    <property type="match status" value="1"/>
</dbReference>
<dbReference type="InterPro" id="IPR050922">
    <property type="entry name" value="LytR/CpsA/Psr_CW_biosynth"/>
</dbReference>
<evidence type="ECO:0000259" key="7">
    <source>
        <dbReference type="Pfam" id="PF03816"/>
    </source>
</evidence>